<evidence type="ECO:0000313" key="5">
    <source>
        <dbReference type="Proteomes" id="UP001066276"/>
    </source>
</evidence>
<evidence type="ECO:0000256" key="1">
    <source>
        <dbReference type="ARBA" id="ARBA00039658"/>
    </source>
</evidence>
<dbReference type="InterPro" id="IPR041588">
    <property type="entry name" value="Integrase_H2C2"/>
</dbReference>
<dbReference type="Pfam" id="PF17921">
    <property type="entry name" value="Integrase_H2C2"/>
    <property type="match status" value="1"/>
</dbReference>
<dbReference type="Gene3D" id="1.10.340.70">
    <property type="match status" value="1"/>
</dbReference>
<evidence type="ECO:0000256" key="2">
    <source>
        <dbReference type="SAM" id="MobiDB-lite"/>
    </source>
</evidence>
<feature type="compositionally biased region" description="Acidic residues" evidence="2">
    <location>
        <begin position="243"/>
        <end position="255"/>
    </location>
</feature>
<feature type="domain" description="Integrase zinc-binding" evidence="3">
    <location>
        <begin position="338"/>
        <end position="394"/>
    </location>
</feature>
<feature type="region of interest" description="Disordered" evidence="2">
    <location>
        <begin position="207"/>
        <end position="261"/>
    </location>
</feature>
<sequence>MILLKQESFRSLLRPASVLSVINLDTKEEMLSAPRSPQLVGNPKGIASVGLGVEVGPGLGSGYTEVTLVSVGGVDIATMATLPPSMKRYRQRPKVNGTEVEALRDTGASVTMVTEKLVSPEQVLPGVFHQVTYADSRTKFHPMAMVSLEWGGVTGPKKVAVAPALPVECLLGNDLEESEWSEVERRVHAQMLDLSEWVCAVTRSQAAQHGSAGHLDPGTIGQASKKKRKGNGSGLPAPTSMEGQEESNPEGEDLTSEGGTLPLQALPDLAELQGAGGPTREELCQGQRECPTFEGLRQTAARQEQGDTSGTHKAYWEDGVLYTEARALKPEATRRVVVPQKYREFLLTLSHDVPLAGHLEQTKAWNRLVNHFYWPQMSEKVKEFCSSCVTCQASGKTGRRPKAPLIPLPVVGTPFERVGIDIVGPLVPPTASESWEKPLRESKENVLDYVLGLQSRMAEYMKKASRNLEASQELMKLWHDQKATMPEYHPGQLV</sequence>
<dbReference type="EMBL" id="JANPWB010000003">
    <property type="protein sequence ID" value="KAJ1198179.1"/>
    <property type="molecule type" value="Genomic_DNA"/>
</dbReference>
<dbReference type="InterPro" id="IPR021109">
    <property type="entry name" value="Peptidase_aspartic_dom_sf"/>
</dbReference>
<dbReference type="PANTHER" id="PTHR46888:SF1">
    <property type="entry name" value="RIBONUCLEASE H"/>
    <property type="match status" value="1"/>
</dbReference>
<name>A0AAV7VC25_PLEWA</name>
<dbReference type="SUPFAM" id="SSF50630">
    <property type="entry name" value="Acid proteases"/>
    <property type="match status" value="1"/>
</dbReference>
<dbReference type="FunFam" id="1.10.340.70:FF:000001">
    <property type="entry name" value="Retrovirus-related Pol polyprotein from transposon gypsy-like Protein"/>
    <property type="match status" value="1"/>
</dbReference>
<dbReference type="AlphaFoldDB" id="A0AAV7VC25"/>
<organism evidence="4 5">
    <name type="scientific">Pleurodeles waltl</name>
    <name type="common">Iberian ribbed newt</name>
    <dbReference type="NCBI Taxonomy" id="8319"/>
    <lineage>
        <taxon>Eukaryota</taxon>
        <taxon>Metazoa</taxon>
        <taxon>Chordata</taxon>
        <taxon>Craniata</taxon>
        <taxon>Vertebrata</taxon>
        <taxon>Euteleostomi</taxon>
        <taxon>Amphibia</taxon>
        <taxon>Batrachia</taxon>
        <taxon>Caudata</taxon>
        <taxon>Salamandroidea</taxon>
        <taxon>Salamandridae</taxon>
        <taxon>Pleurodelinae</taxon>
        <taxon>Pleurodeles</taxon>
    </lineage>
</organism>
<comment type="caution">
    <text evidence="4">The sequence shown here is derived from an EMBL/GenBank/DDBJ whole genome shotgun (WGS) entry which is preliminary data.</text>
</comment>
<reference evidence="4" key="1">
    <citation type="journal article" date="2022" name="bioRxiv">
        <title>Sequencing and chromosome-scale assembly of the giantPleurodeles waltlgenome.</title>
        <authorList>
            <person name="Brown T."/>
            <person name="Elewa A."/>
            <person name="Iarovenko S."/>
            <person name="Subramanian E."/>
            <person name="Araus A.J."/>
            <person name="Petzold A."/>
            <person name="Susuki M."/>
            <person name="Suzuki K.-i.T."/>
            <person name="Hayashi T."/>
            <person name="Toyoda A."/>
            <person name="Oliveira C."/>
            <person name="Osipova E."/>
            <person name="Leigh N.D."/>
            <person name="Simon A."/>
            <person name="Yun M.H."/>
        </authorList>
    </citation>
    <scope>NUCLEOTIDE SEQUENCE</scope>
    <source>
        <strain evidence="4">20211129_DDA</strain>
        <tissue evidence="4">Liver</tissue>
    </source>
</reference>
<evidence type="ECO:0000259" key="3">
    <source>
        <dbReference type="Pfam" id="PF17921"/>
    </source>
</evidence>
<protein>
    <recommendedName>
        <fullName evidence="1">Gypsy retrotransposon integrase-like protein 1</fullName>
    </recommendedName>
</protein>
<dbReference type="PANTHER" id="PTHR46888">
    <property type="entry name" value="ZINC KNUCKLE DOMAINCONTAINING PROTEIN-RELATED"/>
    <property type="match status" value="1"/>
</dbReference>
<evidence type="ECO:0000313" key="4">
    <source>
        <dbReference type="EMBL" id="KAJ1198179.1"/>
    </source>
</evidence>
<accession>A0AAV7VC25</accession>
<keyword evidence="5" id="KW-1185">Reference proteome</keyword>
<dbReference type="Gene3D" id="2.40.70.10">
    <property type="entry name" value="Acid Proteases"/>
    <property type="match status" value="1"/>
</dbReference>
<dbReference type="Proteomes" id="UP001066276">
    <property type="component" value="Chromosome 2_1"/>
</dbReference>
<dbReference type="Pfam" id="PF13975">
    <property type="entry name" value="gag-asp_proteas"/>
    <property type="match status" value="1"/>
</dbReference>
<gene>
    <name evidence="4" type="ORF">NDU88_002023</name>
</gene>
<proteinExistence type="predicted"/>